<dbReference type="Gene3D" id="3.30.420.40">
    <property type="match status" value="2"/>
</dbReference>
<dbReference type="Proteomes" id="UP000631300">
    <property type="component" value="Unassembled WGS sequence"/>
</dbReference>
<dbReference type="InterPro" id="IPR052519">
    <property type="entry name" value="Euk-type_GlcNAc_Kinase"/>
</dbReference>
<dbReference type="SUPFAM" id="SSF53067">
    <property type="entry name" value="Actin-like ATPase domain"/>
    <property type="match status" value="2"/>
</dbReference>
<dbReference type="CDD" id="cd24082">
    <property type="entry name" value="ASKHA_NBD_GspK-like"/>
    <property type="match status" value="1"/>
</dbReference>
<comment type="caution">
    <text evidence="2">The sequence shown here is derived from an EMBL/GenBank/DDBJ whole genome shotgun (WGS) entry which is preliminary data.</text>
</comment>
<keyword evidence="3" id="KW-1185">Reference proteome</keyword>
<accession>A0A918JKM5</accession>
<dbReference type="EMBL" id="BMXP01000003">
    <property type="protein sequence ID" value="GGW84807.1"/>
    <property type="molecule type" value="Genomic_DNA"/>
</dbReference>
<reference evidence="2" key="1">
    <citation type="journal article" date="2014" name="Int. J. Syst. Evol. Microbiol.">
        <title>Complete genome sequence of Corynebacterium casei LMG S-19264T (=DSM 44701T), isolated from a smear-ripened cheese.</title>
        <authorList>
            <consortium name="US DOE Joint Genome Institute (JGI-PGF)"/>
            <person name="Walter F."/>
            <person name="Albersmeier A."/>
            <person name="Kalinowski J."/>
            <person name="Ruckert C."/>
        </authorList>
    </citation>
    <scope>NUCLEOTIDE SEQUENCE</scope>
    <source>
        <strain evidence="2">KCTC 22164</strain>
    </source>
</reference>
<name>A0A918JKM5_9ALTE</name>
<organism evidence="2 3">
    <name type="scientific">Alteromonas halophila</name>
    <dbReference type="NCBI Taxonomy" id="516698"/>
    <lineage>
        <taxon>Bacteria</taxon>
        <taxon>Pseudomonadati</taxon>
        <taxon>Pseudomonadota</taxon>
        <taxon>Gammaproteobacteria</taxon>
        <taxon>Alteromonadales</taxon>
        <taxon>Alteromonadaceae</taxon>
        <taxon>Alteromonas/Salinimonas group</taxon>
        <taxon>Alteromonas</taxon>
    </lineage>
</organism>
<dbReference type="Pfam" id="PF01869">
    <property type="entry name" value="BcrAD_BadFG"/>
    <property type="match status" value="1"/>
</dbReference>
<gene>
    <name evidence="2" type="primary">nagK</name>
    <name evidence="2" type="ORF">GCM10007391_18220</name>
</gene>
<evidence type="ECO:0000313" key="2">
    <source>
        <dbReference type="EMBL" id="GGW84807.1"/>
    </source>
</evidence>
<dbReference type="AlphaFoldDB" id="A0A918JKM5"/>
<dbReference type="PANTHER" id="PTHR43190:SF3">
    <property type="entry name" value="N-ACETYL-D-GLUCOSAMINE KINASE"/>
    <property type="match status" value="1"/>
</dbReference>
<dbReference type="InterPro" id="IPR043129">
    <property type="entry name" value="ATPase_NBD"/>
</dbReference>
<reference evidence="2" key="2">
    <citation type="submission" date="2020-09" db="EMBL/GenBank/DDBJ databases">
        <authorList>
            <person name="Sun Q."/>
            <person name="Kim S."/>
        </authorList>
    </citation>
    <scope>NUCLEOTIDE SEQUENCE</scope>
    <source>
        <strain evidence="2">KCTC 22164</strain>
    </source>
</reference>
<dbReference type="PANTHER" id="PTHR43190">
    <property type="entry name" value="N-ACETYL-D-GLUCOSAMINE KINASE"/>
    <property type="match status" value="1"/>
</dbReference>
<feature type="domain" description="ATPase BadF/BadG/BcrA/BcrD type" evidence="1">
    <location>
        <begin position="13"/>
        <end position="259"/>
    </location>
</feature>
<dbReference type="RefSeq" id="WP_189405588.1">
    <property type="nucleotide sequence ID" value="NZ_BMXP01000003.1"/>
</dbReference>
<sequence length="300" mass="31634">MSETRQQVQYIAGIDGGGTRCRALIKDNQGTILGRGVSTGANPVHGVTKSTSAIMQAIQMAMEHAGLEERDYARLVVGAGIAGLHLPSMQNALENWTHPFHDCYFTSDLHVALQGAFGNQHGGLIILGTGFSAAVQTASGVQTVGGYGFPFNATGSGSWLGLKAIEAALSGAEGIGRETDLTRHILQHQSPVELAQQLQNAPPHVFGQYAPLVSELAQEGDAVALAIMHEASQFLARVIARLQAMGAPAVTLVGGVSEMLSQWLPAPVRDRLCVPLTTPEDGACAFALQQFAARQNTQEM</sequence>
<dbReference type="InterPro" id="IPR002731">
    <property type="entry name" value="ATPase_BadF"/>
</dbReference>
<protein>
    <submittedName>
        <fullName evidence="2">ATPase</fullName>
    </submittedName>
</protein>
<evidence type="ECO:0000313" key="3">
    <source>
        <dbReference type="Proteomes" id="UP000631300"/>
    </source>
</evidence>
<proteinExistence type="predicted"/>
<evidence type="ECO:0000259" key="1">
    <source>
        <dbReference type="Pfam" id="PF01869"/>
    </source>
</evidence>